<comment type="caution">
    <text evidence="1">The sequence shown here is derived from an EMBL/GenBank/DDBJ whole genome shotgun (WGS) entry which is preliminary data.</text>
</comment>
<accession>A0ACB9Z1Y3</accession>
<gene>
    <name evidence="1" type="ORF">F4820DRAFT_448439</name>
</gene>
<evidence type="ECO:0000313" key="1">
    <source>
        <dbReference type="EMBL" id="KAI4865094.1"/>
    </source>
</evidence>
<keyword evidence="2" id="KW-1185">Reference proteome</keyword>
<name>A0ACB9Z1Y3_9PEZI</name>
<proteinExistence type="predicted"/>
<protein>
    <submittedName>
        <fullName evidence="1">Kinase-like domain-containing protein</fullName>
    </submittedName>
</protein>
<dbReference type="EMBL" id="MU393477">
    <property type="protein sequence ID" value="KAI4865094.1"/>
    <property type="molecule type" value="Genomic_DNA"/>
</dbReference>
<organism evidence="1 2">
    <name type="scientific">Hypoxylon rubiginosum</name>
    <dbReference type="NCBI Taxonomy" id="110542"/>
    <lineage>
        <taxon>Eukaryota</taxon>
        <taxon>Fungi</taxon>
        <taxon>Dikarya</taxon>
        <taxon>Ascomycota</taxon>
        <taxon>Pezizomycotina</taxon>
        <taxon>Sordariomycetes</taxon>
        <taxon>Xylariomycetidae</taxon>
        <taxon>Xylariales</taxon>
        <taxon>Hypoxylaceae</taxon>
        <taxon>Hypoxylon</taxon>
    </lineage>
</organism>
<evidence type="ECO:0000313" key="2">
    <source>
        <dbReference type="Proteomes" id="UP001497700"/>
    </source>
</evidence>
<dbReference type="Proteomes" id="UP001497700">
    <property type="component" value="Unassembled WGS sequence"/>
</dbReference>
<reference evidence="1 2" key="1">
    <citation type="journal article" date="2022" name="New Phytol.">
        <title>Ecological generalism drives hyperdiversity of secondary metabolite gene clusters in xylarialean endophytes.</title>
        <authorList>
            <person name="Franco M.E.E."/>
            <person name="Wisecaver J.H."/>
            <person name="Arnold A.E."/>
            <person name="Ju Y.M."/>
            <person name="Slot J.C."/>
            <person name="Ahrendt S."/>
            <person name="Moore L.P."/>
            <person name="Eastman K.E."/>
            <person name="Scott K."/>
            <person name="Konkel Z."/>
            <person name="Mondo S.J."/>
            <person name="Kuo A."/>
            <person name="Hayes R.D."/>
            <person name="Haridas S."/>
            <person name="Andreopoulos B."/>
            <person name="Riley R."/>
            <person name="LaButti K."/>
            <person name="Pangilinan J."/>
            <person name="Lipzen A."/>
            <person name="Amirebrahimi M."/>
            <person name="Yan J."/>
            <person name="Adam C."/>
            <person name="Keymanesh K."/>
            <person name="Ng V."/>
            <person name="Louie K."/>
            <person name="Northen T."/>
            <person name="Drula E."/>
            <person name="Henrissat B."/>
            <person name="Hsieh H.M."/>
            <person name="Youens-Clark K."/>
            <person name="Lutzoni F."/>
            <person name="Miadlikowska J."/>
            <person name="Eastwood D.C."/>
            <person name="Hamelin R.C."/>
            <person name="Grigoriev I.V."/>
            <person name="U'Ren J.M."/>
        </authorList>
    </citation>
    <scope>NUCLEOTIDE SEQUENCE [LARGE SCALE GENOMIC DNA]</scope>
    <source>
        <strain evidence="1 2">CBS 119005</strain>
    </source>
</reference>
<sequence>MTSTLNDSAANESLYTEITGNYQCSKFLHKDFLPNGQLKKLLTERNIKLEIKRDPQSPNTDLDPDQGLVNYIANHAARVFSILVVSGLVKKALTLKQYQFMDKYLPVQINGKKVTTCHLLADNQALSWFEDWSVVDLGHFNTYQWHFIAPVFTGDSIIDQLHDKCPLPFVSYDDTNEGGSNGKIYKAQIHRDHITDIQHDKDITVAIKMLRATHGPNRDYEVEIDALCLARQLKNKHLVKFIAGFEVGEHHYLMFQWVDGGNLRRFWERPPWSRNESIPWAVKQMKGIAECLEMLHGFNPDMNCRHGDLKPENILVSKDKILQIADMGSAKIHMAPTNLRQIGIMSLAGTIRYQPPEMETNISGKRSRAYDVWSMGCIILEFIIWVLYGPDGLREFDNSFDTMSQPFFYVDEERGPLRPNVTEWINHLRKTCLSGSDNECVSRAMRDLLEFACNQILIENDKVENGNMGQISKGRGVPNILLSRATTRVKQGKQQQRAIMSDVSVMLKRICSNKEPDYFYNEKAPITDTLTQR</sequence>